<evidence type="ECO:0000313" key="2">
    <source>
        <dbReference type="Proteomes" id="UP000327013"/>
    </source>
</evidence>
<gene>
    <name evidence="1" type="ORF">FH972_024023</name>
</gene>
<reference evidence="1 2" key="1">
    <citation type="submission" date="2019-06" db="EMBL/GenBank/DDBJ databases">
        <title>A chromosomal-level reference genome of Carpinus fangiana (Coryloideae, Betulaceae).</title>
        <authorList>
            <person name="Yang X."/>
            <person name="Wang Z."/>
            <person name="Zhang L."/>
            <person name="Hao G."/>
            <person name="Liu J."/>
            <person name="Yang Y."/>
        </authorList>
    </citation>
    <scope>NUCLEOTIDE SEQUENCE [LARGE SCALE GENOMIC DNA]</scope>
    <source>
        <strain evidence="1">Cfa_2016G</strain>
        <tissue evidence="1">Leaf</tissue>
    </source>
</reference>
<comment type="caution">
    <text evidence="1">The sequence shown here is derived from an EMBL/GenBank/DDBJ whole genome shotgun (WGS) entry which is preliminary data.</text>
</comment>
<proteinExistence type="predicted"/>
<dbReference type="Proteomes" id="UP000327013">
    <property type="component" value="Unassembled WGS sequence"/>
</dbReference>
<keyword evidence="2" id="KW-1185">Reference proteome</keyword>
<name>A0A5N6KWU9_9ROSI</name>
<dbReference type="AlphaFoldDB" id="A0A5N6KWU9"/>
<evidence type="ECO:0000313" key="1">
    <source>
        <dbReference type="EMBL" id="KAB8356440.1"/>
    </source>
</evidence>
<sequence length="116" mass="12976">MTSQSPFPLGLLDSATLRYRFCDSRAYYPLVSTHNPGQIKQHDCSKIEVDTGFITQFLGAARLDQLKNQVQAQWTICNKHKSSIGSTPVHPCGPTKHVYTASAWTCPVSRKRIPRS</sequence>
<protein>
    <submittedName>
        <fullName evidence="1">Uncharacterized protein</fullName>
    </submittedName>
</protein>
<dbReference type="EMBL" id="VIBQ01000016">
    <property type="protein sequence ID" value="KAB8356440.1"/>
    <property type="molecule type" value="Genomic_DNA"/>
</dbReference>
<accession>A0A5N6KWU9</accession>
<organism evidence="1 2">
    <name type="scientific">Carpinus fangiana</name>
    <dbReference type="NCBI Taxonomy" id="176857"/>
    <lineage>
        <taxon>Eukaryota</taxon>
        <taxon>Viridiplantae</taxon>
        <taxon>Streptophyta</taxon>
        <taxon>Embryophyta</taxon>
        <taxon>Tracheophyta</taxon>
        <taxon>Spermatophyta</taxon>
        <taxon>Magnoliopsida</taxon>
        <taxon>eudicotyledons</taxon>
        <taxon>Gunneridae</taxon>
        <taxon>Pentapetalae</taxon>
        <taxon>rosids</taxon>
        <taxon>fabids</taxon>
        <taxon>Fagales</taxon>
        <taxon>Betulaceae</taxon>
        <taxon>Carpinus</taxon>
    </lineage>
</organism>